<feature type="compositionally biased region" description="Polar residues" evidence="1">
    <location>
        <begin position="374"/>
        <end position="390"/>
    </location>
</feature>
<comment type="caution">
    <text evidence="2">The sequence shown here is derived from an EMBL/GenBank/DDBJ whole genome shotgun (WGS) entry which is preliminary data.</text>
</comment>
<accession>A0A8H5QVU4</accession>
<reference evidence="2 3" key="1">
    <citation type="submission" date="2020-05" db="EMBL/GenBank/DDBJ databases">
        <title>Identification and distribution of gene clusters putatively required for synthesis of sphingolipid metabolism inhibitors in phylogenetically diverse species of the filamentous fungus Fusarium.</title>
        <authorList>
            <person name="Kim H.-S."/>
            <person name="Busman M."/>
            <person name="Brown D.W."/>
            <person name="Divon H."/>
            <person name="Uhlig S."/>
            <person name="Proctor R.H."/>
        </authorList>
    </citation>
    <scope>NUCLEOTIDE SEQUENCE [LARGE SCALE GENOMIC DNA]</scope>
    <source>
        <strain evidence="2 3">NRRL 66243</strain>
    </source>
</reference>
<keyword evidence="3" id="KW-1185">Reference proteome</keyword>
<dbReference type="GeneID" id="59296180"/>
<name>A0A8H5QVU4_9HYPO</name>
<protein>
    <submittedName>
        <fullName evidence="2">Uncharacterized protein</fullName>
    </submittedName>
</protein>
<dbReference type="Proteomes" id="UP000530670">
    <property type="component" value="Unassembled WGS sequence"/>
</dbReference>
<dbReference type="RefSeq" id="XP_037201923.1">
    <property type="nucleotide sequence ID" value="XM_037343910.1"/>
</dbReference>
<dbReference type="AlphaFoldDB" id="A0A8H5QVU4"/>
<gene>
    <name evidence="2" type="ORF">FTJAE_11010</name>
</gene>
<sequence>MNTPMPAGLPGSQGYLVAIEVQEKKVFHVDVTKLQKYPKLYMQLYHAPPSYPYPSYHNGPHAYLNLHKLPQGSGHILWEYLSFGTFNRLRGYHSERTQEGYFKDIFHLHNLANKFDMEDLKSESAKEIFRKAQQMGLMELTNLLEELNYQSDLFPSLSVYLEKRLVGSALDYYQGGSQRALAELQAKPSLSVAQILLKALIEISESGCKLGERNSTSDEVSTRKLDETTAASDIGWDEPKVPDTRWINPNGEITGVRKSVDIRFFGAAAKQATRTEKTNSPEPPFERAAAREPTFDVLAMSYAQPLPTLVRCNLPMPPPLSRDASTTLSYGSTPYSGRVTRPEIQVERTTKAVGYPELTPTGSEGNVPEYKMTSLDTPGRSSRSSSNTLEGNPVQVGPMDWDVEYDYGS</sequence>
<proteinExistence type="predicted"/>
<organism evidence="2 3">
    <name type="scientific">Fusarium tjaetaba</name>
    <dbReference type="NCBI Taxonomy" id="1567544"/>
    <lineage>
        <taxon>Eukaryota</taxon>
        <taxon>Fungi</taxon>
        <taxon>Dikarya</taxon>
        <taxon>Ascomycota</taxon>
        <taxon>Pezizomycotina</taxon>
        <taxon>Sordariomycetes</taxon>
        <taxon>Hypocreomycetidae</taxon>
        <taxon>Hypocreales</taxon>
        <taxon>Nectriaceae</taxon>
        <taxon>Fusarium</taxon>
        <taxon>Fusarium fujikuroi species complex</taxon>
    </lineage>
</organism>
<evidence type="ECO:0000313" key="2">
    <source>
        <dbReference type="EMBL" id="KAF5622149.1"/>
    </source>
</evidence>
<evidence type="ECO:0000256" key="1">
    <source>
        <dbReference type="SAM" id="MobiDB-lite"/>
    </source>
</evidence>
<feature type="region of interest" description="Disordered" evidence="1">
    <location>
        <begin position="350"/>
        <end position="409"/>
    </location>
</feature>
<dbReference type="EMBL" id="JAAQRI010000265">
    <property type="protein sequence ID" value="KAF5622149.1"/>
    <property type="molecule type" value="Genomic_DNA"/>
</dbReference>
<dbReference type="OrthoDB" id="5005999at2759"/>
<evidence type="ECO:0000313" key="3">
    <source>
        <dbReference type="Proteomes" id="UP000530670"/>
    </source>
</evidence>